<name>A0A4S8L2B7_DENBC</name>
<proteinExistence type="predicted"/>
<sequence length="51" mass="5788">MRLLVAADHCPDFTFPPSNYCFFLQFSVLVIYLLPHLFTVVSISSSLLPNL</sequence>
<dbReference type="EMBL" id="ML179756">
    <property type="protein sequence ID" value="THU82118.1"/>
    <property type="molecule type" value="Genomic_DNA"/>
</dbReference>
<dbReference type="AlphaFoldDB" id="A0A4S8L2B7"/>
<keyword evidence="1" id="KW-0472">Membrane</keyword>
<feature type="transmembrane region" description="Helical" evidence="1">
    <location>
        <begin position="22"/>
        <end position="48"/>
    </location>
</feature>
<protein>
    <submittedName>
        <fullName evidence="2">Uncharacterized protein</fullName>
    </submittedName>
</protein>
<keyword evidence="1" id="KW-1133">Transmembrane helix</keyword>
<accession>A0A4S8L2B7</accession>
<evidence type="ECO:0000313" key="2">
    <source>
        <dbReference type="EMBL" id="THU82118.1"/>
    </source>
</evidence>
<keyword evidence="3" id="KW-1185">Reference proteome</keyword>
<evidence type="ECO:0000256" key="1">
    <source>
        <dbReference type="SAM" id="Phobius"/>
    </source>
</evidence>
<evidence type="ECO:0000313" key="3">
    <source>
        <dbReference type="Proteomes" id="UP000297245"/>
    </source>
</evidence>
<keyword evidence="1" id="KW-0812">Transmembrane</keyword>
<reference evidence="2 3" key="1">
    <citation type="journal article" date="2019" name="Nat. Ecol. Evol.">
        <title>Megaphylogeny resolves global patterns of mushroom evolution.</title>
        <authorList>
            <person name="Varga T."/>
            <person name="Krizsan K."/>
            <person name="Foldi C."/>
            <person name="Dima B."/>
            <person name="Sanchez-Garcia M."/>
            <person name="Sanchez-Ramirez S."/>
            <person name="Szollosi G.J."/>
            <person name="Szarkandi J.G."/>
            <person name="Papp V."/>
            <person name="Albert L."/>
            <person name="Andreopoulos W."/>
            <person name="Angelini C."/>
            <person name="Antonin V."/>
            <person name="Barry K.W."/>
            <person name="Bougher N.L."/>
            <person name="Buchanan P."/>
            <person name="Buyck B."/>
            <person name="Bense V."/>
            <person name="Catcheside P."/>
            <person name="Chovatia M."/>
            <person name="Cooper J."/>
            <person name="Damon W."/>
            <person name="Desjardin D."/>
            <person name="Finy P."/>
            <person name="Geml J."/>
            <person name="Haridas S."/>
            <person name="Hughes K."/>
            <person name="Justo A."/>
            <person name="Karasinski D."/>
            <person name="Kautmanova I."/>
            <person name="Kiss B."/>
            <person name="Kocsube S."/>
            <person name="Kotiranta H."/>
            <person name="LaButti K.M."/>
            <person name="Lechner B.E."/>
            <person name="Liimatainen K."/>
            <person name="Lipzen A."/>
            <person name="Lukacs Z."/>
            <person name="Mihaltcheva S."/>
            <person name="Morgado L.N."/>
            <person name="Niskanen T."/>
            <person name="Noordeloos M.E."/>
            <person name="Ohm R.A."/>
            <person name="Ortiz-Santana B."/>
            <person name="Ovrebo C."/>
            <person name="Racz N."/>
            <person name="Riley R."/>
            <person name="Savchenko A."/>
            <person name="Shiryaev A."/>
            <person name="Soop K."/>
            <person name="Spirin V."/>
            <person name="Szebenyi C."/>
            <person name="Tomsovsky M."/>
            <person name="Tulloss R.E."/>
            <person name="Uehling J."/>
            <person name="Grigoriev I.V."/>
            <person name="Vagvolgyi C."/>
            <person name="Papp T."/>
            <person name="Martin F.M."/>
            <person name="Miettinen O."/>
            <person name="Hibbett D.S."/>
            <person name="Nagy L.G."/>
        </authorList>
    </citation>
    <scope>NUCLEOTIDE SEQUENCE [LARGE SCALE GENOMIC DNA]</scope>
    <source>
        <strain evidence="2 3">CBS 962.96</strain>
    </source>
</reference>
<dbReference type="Proteomes" id="UP000297245">
    <property type="component" value="Unassembled WGS sequence"/>
</dbReference>
<organism evidence="2 3">
    <name type="scientific">Dendrothele bispora (strain CBS 962.96)</name>
    <dbReference type="NCBI Taxonomy" id="1314807"/>
    <lineage>
        <taxon>Eukaryota</taxon>
        <taxon>Fungi</taxon>
        <taxon>Dikarya</taxon>
        <taxon>Basidiomycota</taxon>
        <taxon>Agaricomycotina</taxon>
        <taxon>Agaricomycetes</taxon>
        <taxon>Agaricomycetidae</taxon>
        <taxon>Agaricales</taxon>
        <taxon>Agaricales incertae sedis</taxon>
        <taxon>Dendrothele</taxon>
    </lineage>
</organism>
<gene>
    <name evidence="2" type="ORF">K435DRAFT_872648</name>
</gene>